<dbReference type="GO" id="GO:0003729">
    <property type="term" value="F:mRNA binding"/>
    <property type="evidence" value="ECO:0007669"/>
    <property type="project" value="TreeGrafter"/>
</dbReference>
<reference evidence="5" key="1">
    <citation type="submission" date="2020-01" db="EMBL/GenBank/DDBJ databases">
        <title>Whole-genome analyses of novel actinobacteria.</title>
        <authorList>
            <person name="Sahin N."/>
        </authorList>
    </citation>
    <scope>NUCLEOTIDE SEQUENCE</scope>
    <source>
        <strain evidence="5">YC537</strain>
    </source>
</reference>
<dbReference type="InterPro" id="IPR012340">
    <property type="entry name" value="NA-bd_OB-fold"/>
</dbReference>
<evidence type="ECO:0000313" key="5">
    <source>
        <dbReference type="EMBL" id="NBE53286.1"/>
    </source>
</evidence>
<dbReference type="GO" id="GO:0003735">
    <property type="term" value="F:structural constituent of ribosome"/>
    <property type="evidence" value="ECO:0007669"/>
    <property type="project" value="TreeGrafter"/>
</dbReference>
<evidence type="ECO:0000313" key="6">
    <source>
        <dbReference type="Proteomes" id="UP000598297"/>
    </source>
</evidence>
<feature type="domain" description="S1 motif" evidence="4">
    <location>
        <begin position="103"/>
        <end position="167"/>
    </location>
</feature>
<sequence>MKIGSNEPARTALEMLEIGQVCTGTVTAVADFGAFVDVDGAPGVITAPNLSWDYFEHPSQVVREGQKVTVQVLDVDLNRRQASVSVKDLYPDPFLDFARTQLGECITGTVSKAAPMGVFVRFPQNVLGLIPVAMVKESGRAFEVGESVEVEVVLINAAQRRVILSLTSKN</sequence>
<dbReference type="OrthoDB" id="286090at2"/>
<evidence type="ECO:0000256" key="1">
    <source>
        <dbReference type="ARBA" id="ARBA00006767"/>
    </source>
</evidence>
<comment type="caution">
    <text evidence="5">The sequence shown here is derived from an EMBL/GenBank/DDBJ whole genome shotgun (WGS) entry which is preliminary data.</text>
</comment>
<proteinExistence type="inferred from homology"/>
<protein>
    <submittedName>
        <fullName evidence="5">S1 RNA-binding domain-containing protein</fullName>
    </submittedName>
</protein>
<feature type="domain" description="S1 motif" evidence="4">
    <location>
        <begin position="19"/>
        <end position="87"/>
    </location>
</feature>
<comment type="similarity">
    <text evidence="1">Belongs to the bacterial ribosomal protein bS1 family.</text>
</comment>
<evidence type="ECO:0000256" key="3">
    <source>
        <dbReference type="ARBA" id="ARBA00023274"/>
    </source>
</evidence>
<dbReference type="Pfam" id="PF00575">
    <property type="entry name" value="S1"/>
    <property type="match status" value="2"/>
</dbReference>
<dbReference type="RefSeq" id="WP_161699039.1">
    <property type="nucleotide sequence ID" value="NZ_JAAAHS010000131.1"/>
</dbReference>
<accession>A0A964XML5</accession>
<keyword evidence="6" id="KW-1185">Reference proteome</keyword>
<dbReference type="GO" id="GO:0022627">
    <property type="term" value="C:cytosolic small ribosomal subunit"/>
    <property type="evidence" value="ECO:0007669"/>
    <property type="project" value="TreeGrafter"/>
</dbReference>
<dbReference type="InterPro" id="IPR003029">
    <property type="entry name" value="S1_domain"/>
</dbReference>
<keyword evidence="3" id="KW-0687">Ribonucleoprotein</keyword>
<dbReference type="PANTHER" id="PTHR10724:SF7">
    <property type="entry name" value="SMALL RIBOSOMAL SUBUNIT PROTEIN BS1C"/>
    <property type="match status" value="1"/>
</dbReference>
<evidence type="ECO:0000256" key="2">
    <source>
        <dbReference type="ARBA" id="ARBA00022980"/>
    </source>
</evidence>
<dbReference type="InterPro" id="IPR050437">
    <property type="entry name" value="Ribos_protein_bS1-like"/>
</dbReference>
<dbReference type="EMBL" id="JAAAHS010000131">
    <property type="protein sequence ID" value="NBE53286.1"/>
    <property type="molecule type" value="Genomic_DNA"/>
</dbReference>
<dbReference type="Proteomes" id="UP000598297">
    <property type="component" value="Unassembled WGS sequence"/>
</dbReference>
<dbReference type="SMART" id="SM00316">
    <property type="entry name" value="S1"/>
    <property type="match status" value="2"/>
</dbReference>
<organism evidence="5 6">
    <name type="scientific">Streptomyces boluensis</name>
    <dbReference type="NCBI Taxonomy" id="1775135"/>
    <lineage>
        <taxon>Bacteria</taxon>
        <taxon>Bacillati</taxon>
        <taxon>Actinomycetota</taxon>
        <taxon>Actinomycetes</taxon>
        <taxon>Kitasatosporales</taxon>
        <taxon>Streptomycetaceae</taxon>
        <taxon>Streptomyces</taxon>
    </lineage>
</organism>
<dbReference type="SUPFAM" id="SSF50249">
    <property type="entry name" value="Nucleic acid-binding proteins"/>
    <property type="match status" value="2"/>
</dbReference>
<dbReference type="PROSITE" id="PS50126">
    <property type="entry name" value="S1"/>
    <property type="match status" value="2"/>
</dbReference>
<dbReference type="PANTHER" id="PTHR10724">
    <property type="entry name" value="30S RIBOSOMAL PROTEIN S1"/>
    <property type="match status" value="1"/>
</dbReference>
<dbReference type="Gene3D" id="2.40.50.140">
    <property type="entry name" value="Nucleic acid-binding proteins"/>
    <property type="match status" value="2"/>
</dbReference>
<dbReference type="AlphaFoldDB" id="A0A964XML5"/>
<evidence type="ECO:0000259" key="4">
    <source>
        <dbReference type="PROSITE" id="PS50126"/>
    </source>
</evidence>
<name>A0A964XML5_9ACTN</name>
<gene>
    <name evidence="5" type="ORF">GUY60_18035</name>
</gene>
<keyword evidence="2" id="KW-0689">Ribosomal protein</keyword>
<dbReference type="GO" id="GO:0006412">
    <property type="term" value="P:translation"/>
    <property type="evidence" value="ECO:0007669"/>
    <property type="project" value="TreeGrafter"/>
</dbReference>